<feature type="compositionally biased region" description="Polar residues" evidence="6">
    <location>
        <begin position="606"/>
        <end position="630"/>
    </location>
</feature>
<evidence type="ECO:0000313" key="8">
    <source>
        <dbReference type="EMBL" id="KAG0295067.1"/>
    </source>
</evidence>
<evidence type="ECO:0000313" key="9">
    <source>
        <dbReference type="Proteomes" id="UP000823405"/>
    </source>
</evidence>
<keyword evidence="4 7" id="KW-0472">Membrane</keyword>
<evidence type="ECO:0000256" key="4">
    <source>
        <dbReference type="ARBA" id="ARBA00023136"/>
    </source>
</evidence>
<keyword evidence="2 7" id="KW-0812">Transmembrane</keyword>
<feature type="region of interest" description="Disordered" evidence="6">
    <location>
        <begin position="425"/>
        <end position="455"/>
    </location>
</feature>
<feature type="transmembrane region" description="Helical" evidence="7">
    <location>
        <begin position="393"/>
        <end position="414"/>
    </location>
</feature>
<protein>
    <submittedName>
        <fullName evidence="8">Uncharacterized protein</fullName>
    </submittedName>
</protein>
<comment type="caution">
    <text evidence="8">The sequence shown here is derived from an EMBL/GenBank/DDBJ whole genome shotgun (WGS) entry which is preliminary data.</text>
</comment>
<dbReference type="GO" id="GO:0071944">
    <property type="term" value="C:cell periphery"/>
    <property type="evidence" value="ECO:0007669"/>
    <property type="project" value="UniProtKB-ARBA"/>
</dbReference>
<dbReference type="AlphaFoldDB" id="A0A9P6QRI7"/>
<reference evidence="8" key="1">
    <citation type="journal article" date="2020" name="Fungal Divers.">
        <title>Resolving the Mortierellaceae phylogeny through synthesis of multi-gene phylogenetics and phylogenomics.</title>
        <authorList>
            <person name="Vandepol N."/>
            <person name="Liber J."/>
            <person name="Desiro A."/>
            <person name="Na H."/>
            <person name="Kennedy M."/>
            <person name="Barry K."/>
            <person name="Grigoriev I.V."/>
            <person name="Miller A.N."/>
            <person name="O'Donnell K."/>
            <person name="Stajich J.E."/>
            <person name="Bonito G."/>
        </authorList>
    </citation>
    <scope>NUCLEOTIDE SEQUENCE</scope>
    <source>
        <strain evidence="8">NVP60</strain>
    </source>
</reference>
<feature type="region of interest" description="Disordered" evidence="6">
    <location>
        <begin position="582"/>
        <end position="630"/>
    </location>
</feature>
<feature type="compositionally biased region" description="Basic and acidic residues" evidence="6">
    <location>
        <begin position="433"/>
        <end position="446"/>
    </location>
</feature>
<feature type="compositionally biased region" description="Polar residues" evidence="6">
    <location>
        <begin position="525"/>
        <end position="534"/>
    </location>
</feature>
<dbReference type="GO" id="GO:0016020">
    <property type="term" value="C:membrane"/>
    <property type="evidence" value="ECO:0007669"/>
    <property type="project" value="UniProtKB-SubCell"/>
</dbReference>
<evidence type="ECO:0000256" key="1">
    <source>
        <dbReference type="ARBA" id="ARBA00004167"/>
    </source>
</evidence>
<dbReference type="OrthoDB" id="2444659at2759"/>
<keyword evidence="3 7" id="KW-1133">Transmembrane helix</keyword>
<evidence type="ECO:0000256" key="5">
    <source>
        <dbReference type="SAM" id="Coils"/>
    </source>
</evidence>
<evidence type="ECO:0000256" key="7">
    <source>
        <dbReference type="SAM" id="Phobius"/>
    </source>
</evidence>
<gene>
    <name evidence="8" type="ORF">BGZ97_004910</name>
</gene>
<comment type="subcellular location">
    <subcellularLocation>
        <location evidence="1">Membrane</location>
        <topology evidence="1">Single-pass membrane protein</topology>
    </subcellularLocation>
</comment>
<proteinExistence type="predicted"/>
<feature type="region of interest" description="Disordered" evidence="6">
    <location>
        <begin position="525"/>
        <end position="556"/>
    </location>
</feature>
<evidence type="ECO:0000256" key="3">
    <source>
        <dbReference type="ARBA" id="ARBA00022989"/>
    </source>
</evidence>
<feature type="compositionally biased region" description="Polar residues" evidence="6">
    <location>
        <begin position="588"/>
        <end position="599"/>
    </location>
</feature>
<keyword evidence="9" id="KW-1185">Reference proteome</keyword>
<feature type="coiled-coil region" evidence="5">
    <location>
        <begin position="495"/>
        <end position="522"/>
    </location>
</feature>
<keyword evidence="5" id="KW-0175">Coiled coil</keyword>
<dbReference type="PANTHER" id="PTHR15549">
    <property type="entry name" value="PAIRED IMMUNOGLOBULIN-LIKE TYPE 2 RECEPTOR"/>
    <property type="match status" value="1"/>
</dbReference>
<name>A0A9P6QRI7_9FUNG</name>
<evidence type="ECO:0000256" key="6">
    <source>
        <dbReference type="SAM" id="MobiDB-lite"/>
    </source>
</evidence>
<organism evidence="8 9">
    <name type="scientific">Linnemannia gamsii</name>
    <dbReference type="NCBI Taxonomy" id="64522"/>
    <lineage>
        <taxon>Eukaryota</taxon>
        <taxon>Fungi</taxon>
        <taxon>Fungi incertae sedis</taxon>
        <taxon>Mucoromycota</taxon>
        <taxon>Mortierellomycotina</taxon>
        <taxon>Mortierellomycetes</taxon>
        <taxon>Mortierellales</taxon>
        <taxon>Mortierellaceae</taxon>
        <taxon>Linnemannia</taxon>
    </lineage>
</organism>
<dbReference type="EMBL" id="JAAAIN010002268">
    <property type="protein sequence ID" value="KAG0295067.1"/>
    <property type="molecule type" value="Genomic_DNA"/>
</dbReference>
<evidence type="ECO:0000256" key="2">
    <source>
        <dbReference type="ARBA" id="ARBA00022692"/>
    </source>
</evidence>
<sequence length="630" mass="67378">MGVLDLLCITTDPDSTTFYGFAYAEDYSASLAQPQSAVLVMSNSSPSSPTDLTWSVVSMIDGSHLNGYPASVTSIDTSCSYSSQGVFTLLGQYKSTSSPGGRKIPFGFQYYPSGKMDPSFGFKGVGSWSNITVADGFNWSGDFNTRTFGYVNTTSAMVLVHASVSGTSNTVSLATFDEDTKTIAPMAVWNMNASIHGSSMRTLTIGHNRLYTFGSEVSSITPGFLTAFPLDNISPTTPNSTIFNTTALTAPSSPYNACYHSSTPIVYTNHGALTILCGGKRDPAFKSAIYTTQAATFNTEVGQPVWFDADVIDMDYFVPIGPDTGTGYISIGAGSTFGLIRKEGTMFAFGNDNKFIYTHLLNKVDVTNPIRSNPNLLPQTPPSSESPSSLSTGGILGIAAGVVVVLIGVLLLLIRRRRSRRDKDNKNVAFNETADKEPSATAKDDDGISISSEKVGDNDGPNYLYLEGKYADNSNPEWRSGSTDMLPMAPITPVPEHLRDELKELQEQMRALQDQIRLSQFSSHPRPNVVTTVSSEKEPAPSATIEQYPGATTLTKEPSERRVYALAAGSSESLDLYAPSAPAYSSATVQQSSQESSAVTPEETADSSGRSGSALTPPSSHDTISYPTFS</sequence>
<dbReference type="Proteomes" id="UP000823405">
    <property type="component" value="Unassembled WGS sequence"/>
</dbReference>
<dbReference type="InterPro" id="IPR051694">
    <property type="entry name" value="Immunoregulatory_rcpt-like"/>
</dbReference>
<accession>A0A9P6QRI7</accession>